<dbReference type="OrthoDB" id="328972at2"/>
<accession>A0A0D7W7J0</accession>
<protein>
    <recommendedName>
        <fullName evidence="1">YdhG-like domain-containing protein</fullName>
    </recommendedName>
</protein>
<organism evidence="2 3">
    <name type="scientific">Neotamlana sedimentorum</name>
    <dbReference type="NCBI Taxonomy" id="1435349"/>
    <lineage>
        <taxon>Bacteria</taxon>
        <taxon>Pseudomonadati</taxon>
        <taxon>Bacteroidota</taxon>
        <taxon>Flavobacteriia</taxon>
        <taxon>Flavobacteriales</taxon>
        <taxon>Flavobacteriaceae</taxon>
        <taxon>Neotamlana</taxon>
    </lineage>
</organism>
<dbReference type="Proteomes" id="UP000032578">
    <property type="component" value="Unassembled WGS sequence"/>
</dbReference>
<reference evidence="2 3" key="1">
    <citation type="submission" date="2014-11" db="EMBL/GenBank/DDBJ databases">
        <title>Tamlana sedimentorum sp. nov., isolated from shallow sand sediments of the Sea of Japan.</title>
        <authorList>
            <person name="Romanenko L.A."/>
        </authorList>
    </citation>
    <scope>NUCLEOTIDE SEQUENCE [LARGE SCALE GENOMIC DNA]</scope>
    <source>
        <strain evidence="2 3">JCM 19808</strain>
    </source>
</reference>
<dbReference type="STRING" id="1435349.PW52_12050"/>
<dbReference type="Pfam" id="PF08818">
    <property type="entry name" value="DUF1801"/>
    <property type="match status" value="1"/>
</dbReference>
<evidence type="ECO:0000313" key="3">
    <source>
        <dbReference type="Proteomes" id="UP000032578"/>
    </source>
</evidence>
<comment type="caution">
    <text evidence="2">The sequence shown here is derived from an EMBL/GenBank/DDBJ whole genome shotgun (WGS) entry which is preliminary data.</text>
</comment>
<gene>
    <name evidence="2" type="ORF">PW52_12050</name>
</gene>
<sequence>MQIVSHPKVKQIFNNYPPQVKPKMDALRALVLKTAESITGLEKLEETLKWNEPSYLTKHGSTLRIDWKPKTPNQYAMYFQCSSQLVSTFKIIYKTVFKFEGNRAIIFNINGTIPKTELQHCITLALTYHKIKHLPLLGA</sequence>
<proteinExistence type="predicted"/>
<keyword evidence="3" id="KW-1185">Reference proteome</keyword>
<dbReference type="SUPFAM" id="SSF159888">
    <property type="entry name" value="YdhG-like"/>
    <property type="match status" value="1"/>
</dbReference>
<dbReference type="PATRIC" id="fig|1435349.4.peg.3406"/>
<dbReference type="RefSeq" id="WP_044633210.1">
    <property type="nucleotide sequence ID" value="NZ_JTDW01000008.1"/>
</dbReference>
<evidence type="ECO:0000313" key="2">
    <source>
        <dbReference type="EMBL" id="KJD35081.1"/>
    </source>
</evidence>
<feature type="domain" description="YdhG-like" evidence="1">
    <location>
        <begin position="21"/>
        <end position="125"/>
    </location>
</feature>
<name>A0A0D7W7J0_9FLAO</name>
<dbReference type="AlphaFoldDB" id="A0A0D7W7J0"/>
<dbReference type="EMBL" id="JTDW01000008">
    <property type="protein sequence ID" value="KJD35081.1"/>
    <property type="molecule type" value="Genomic_DNA"/>
</dbReference>
<evidence type="ECO:0000259" key="1">
    <source>
        <dbReference type="Pfam" id="PF08818"/>
    </source>
</evidence>
<dbReference type="InterPro" id="IPR014922">
    <property type="entry name" value="YdhG-like"/>
</dbReference>